<organism evidence="3">
    <name type="scientific">Haemonchus placei</name>
    <name type="common">Barber's pole worm</name>
    <dbReference type="NCBI Taxonomy" id="6290"/>
    <lineage>
        <taxon>Eukaryota</taxon>
        <taxon>Metazoa</taxon>
        <taxon>Ecdysozoa</taxon>
        <taxon>Nematoda</taxon>
        <taxon>Chromadorea</taxon>
        <taxon>Rhabditida</taxon>
        <taxon>Rhabditina</taxon>
        <taxon>Rhabditomorpha</taxon>
        <taxon>Strongyloidea</taxon>
        <taxon>Trichostrongylidae</taxon>
        <taxon>Haemonchus</taxon>
    </lineage>
</organism>
<evidence type="ECO:0000313" key="1">
    <source>
        <dbReference type="EMBL" id="VDO46721.1"/>
    </source>
</evidence>
<dbReference type="AlphaFoldDB" id="A0A0N4WND8"/>
<evidence type="ECO:0000313" key="2">
    <source>
        <dbReference type="Proteomes" id="UP000268014"/>
    </source>
</evidence>
<dbReference type="WBParaSite" id="HPLM_0001279401-mRNA-1">
    <property type="protein sequence ID" value="HPLM_0001279401-mRNA-1"/>
    <property type="gene ID" value="HPLM_0001279401"/>
</dbReference>
<sequence length="76" mass="9077">MDRVNLSLVMEFIHGGELSDYLNDMSEQWEKEARFWNSNKVKSSRKKSRDCQIAEWREIWVDVTQLWTIPSKSISL</sequence>
<protein>
    <submittedName>
        <fullName evidence="3">PK_Tyr_Ser-Thr domain-containing protein</fullName>
    </submittedName>
</protein>
<accession>A0A0N4WND8</accession>
<gene>
    <name evidence="1" type="ORF">HPLM_LOCUS12786</name>
</gene>
<reference evidence="1 2" key="2">
    <citation type="submission" date="2018-11" db="EMBL/GenBank/DDBJ databases">
        <authorList>
            <consortium name="Pathogen Informatics"/>
        </authorList>
    </citation>
    <scope>NUCLEOTIDE SEQUENCE [LARGE SCALE GENOMIC DNA]</scope>
    <source>
        <strain evidence="1 2">MHpl1</strain>
    </source>
</reference>
<dbReference type="Proteomes" id="UP000268014">
    <property type="component" value="Unassembled WGS sequence"/>
</dbReference>
<evidence type="ECO:0000313" key="3">
    <source>
        <dbReference type="WBParaSite" id="HPLM_0001279401-mRNA-1"/>
    </source>
</evidence>
<name>A0A0N4WND8_HAEPC</name>
<keyword evidence="2" id="KW-1185">Reference proteome</keyword>
<dbReference type="EMBL" id="UZAF01017975">
    <property type="protein sequence ID" value="VDO46721.1"/>
    <property type="molecule type" value="Genomic_DNA"/>
</dbReference>
<proteinExistence type="predicted"/>
<reference evidence="3" key="1">
    <citation type="submission" date="2017-02" db="UniProtKB">
        <authorList>
            <consortium name="WormBaseParasite"/>
        </authorList>
    </citation>
    <scope>IDENTIFICATION</scope>
</reference>